<feature type="compositionally biased region" description="Acidic residues" evidence="17">
    <location>
        <begin position="159"/>
        <end position="169"/>
    </location>
</feature>
<keyword evidence="8" id="KW-0132">Cell division</keyword>
<comment type="similarity">
    <text evidence="4">Belongs to the DASH complex ASK1 family.</text>
</comment>
<dbReference type="GO" id="GO:0042729">
    <property type="term" value="C:DASH complex"/>
    <property type="evidence" value="ECO:0007669"/>
    <property type="project" value="InterPro"/>
</dbReference>
<evidence type="ECO:0000256" key="4">
    <source>
        <dbReference type="ARBA" id="ARBA00010731"/>
    </source>
</evidence>
<accession>A0A1Y2MAT0</accession>
<evidence type="ECO:0000256" key="17">
    <source>
        <dbReference type="SAM" id="MobiDB-lite"/>
    </source>
</evidence>
<dbReference type="AlphaFoldDB" id="A0A1Y2MAT0"/>
<evidence type="ECO:0000256" key="9">
    <source>
        <dbReference type="ARBA" id="ARBA00022701"/>
    </source>
</evidence>
<evidence type="ECO:0000256" key="12">
    <source>
        <dbReference type="ARBA" id="ARBA00022838"/>
    </source>
</evidence>
<keyword evidence="16" id="KW-0137">Centromere</keyword>
<evidence type="ECO:0000256" key="1">
    <source>
        <dbReference type="ARBA" id="ARBA00004123"/>
    </source>
</evidence>
<organism evidence="18 19">
    <name type="scientific">Epicoccum nigrum</name>
    <name type="common">Soil fungus</name>
    <name type="synonym">Epicoccum purpurascens</name>
    <dbReference type="NCBI Taxonomy" id="105696"/>
    <lineage>
        <taxon>Eukaryota</taxon>
        <taxon>Fungi</taxon>
        <taxon>Dikarya</taxon>
        <taxon>Ascomycota</taxon>
        <taxon>Pezizomycotina</taxon>
        <taxon>Dothideomycetes</taxon>
        <taxon>Pleosporomycetidae</taxon>
        <taxon>Pleosporales</taxon>
        <taxon>Pleosporineae</taxon>
        <taxon>Didymellaceae</taxon>
        <taxon>Epicoccum</taxon>
    </lineage>
</organism>
<evidence type="ECO:0000313" key="19">
    <source>
        <dbReference type="Proteomes" id="UP000193240"/>
    </source>
</evidence>
<evidence type="ECO:0000256" key="11">
    <source>
        <dbReference type="ARBA" id="ARBA00022829"/>
    </source>
</evidence>
<keyword evidence="9" id="KW-0493">Microtubule</keyword>
<dbReference type="PANTHER" id="PTHR28200:SF1">
    <property type="entry name" value="DASH COMPLEX SUBUNIT ASK1"/>
    <property type="match status" value="1"/>
</dbReference>
<evidence type="ECO:0000313" key="18">
    <source>
        <dbReference type="EMBL" id="OSS52338.1"/>
    </source>
</evidence>
<evidence type="ECO:0000256" key="14">
    <source>
        <dbReference type="ARBA" id="ARBA00023242"/>
    </source>
</evidence>
<keyword evidence="10" id="KW-0498">Mitosis</keyword>
<evidence type="ECO:0000256" key="7">
    <source>
        <dbReference type="ARBA" id="ARBA00022490"/>
    </source>
</evidence>
<sequence length="408" mass="44828">MSRQSMAPNRNLSLTEELEKLEQSITLTLQEIDHNFSRAHRIVTTGILPIVEQYGKHSEAVWEGSKFWKQFFEASANVSLSGYEAPQDDSTAQDDSQHEETYEDDETMTGEPTRGGATTPQRPVSSHDGMDETMTLDSPSMGHSTPGMPQSLRKGAYGDGDELDADEEAPQFAGLSSPYEALRQELGGPSGSRTPKFEPVTPGKSQALPDMTGFDSSPFVQPTTTKKLQFNQDPLMHRVLDKTFRVQATPLISPRKYKPTGAFTPGRAAPTPRETAATSRLPKWDDSSPPSSPAPQLRADIFSPMKTPRTPGVSVQTPAKGKTPVSMGRDQDYVDYSDDDELDFSPPKTIQFHIPQTKLLQTPAREASRRIVDDLLMTAGGDFTDTTGGMEDDSPSVVRRQVDLDDSF</sequence>
<dbReference type="InParanoid" id="A0A1Y2MAT0"/>
<comment type="subcellular location">
    <subcellularLocation>
        <location evidence="3">Chromosome</location>
        <location evidence="3">Centromere</location>
        <location evidence="3">Kinetochore</location>
    </subcellularLocation>
    <subcellularLocation>
        <location evidence="2">Cytoplasm</location>
        <location evidence="2">Cytoskeleton</location>
        <location evidence="2">Spindle</location>
    </subcellularLocation>
    <subcellularLocation>
        <location evidence="1">Nucleus</location>
    </subcellularLocation>
</comment>
<dbReference type="GO" id="GO:0051301">
    <property type="term" value="P:cell division"/>
    <property type="evidence" value="ECO:0007669"/>
    <property type="project" value="UniProtKB-KW"/>
</dbReference>
<proteinExistence type="inferred from homology"/>
<keyword evidence="12" id="KW-0995">Kinetochore</keyword>
<feature type="region of interest" description="Disordered" evidence="17">
    <location>
        <begin position="383"/>
        <end position="408"/>
    </location>
</feature>
<gene>
    <name evidence="18" type="ORF">B5807_02585</name>
</gene>
<dbReference type="GO" id="GO:0005874">
    <property type="term" value="C:microtubule"/>
    <property type="evidence" value="ECO:0007669"/>
    <property type="project" value="UniProtKB-KW"/>
</dbReference>
<evidence type="ECO:0000256" key="2">
    <source>
        <dbReference type="ARBA" id="ARBA00004186"/>
    </source>
</evidence>
<name>A0A1Y2MAT0_EPING</name>
<evidence type="ECO:0000256" key="10">
    <source>
        <dbReference type="ARBA" id="ARBA00022776"/>
    </source>
</evidence>
<keyword evidence="6" id="KW-0158">Chromosome</keyword>
<keyword evidence="11" id="KW-0159">Chromosome partition</keyword>
<feature type="region of interest" description="Disordered" evidence="17">
    <location>
        <begin position="251"/>
        <end position="348"/>
    </location>
</feature>
<dbReference type="PANTHER" id="PTHR28200">
    <property type="entry name" value="DASH COMPLEX SUBUNIT ASK1"/>
    <property type="match status" value="1"/>
</dbReference>
<dbReference type="EMBL" id="KZ107839">
    <property type="protein sequence ID" value="OSS52338.1"/>
    <property type="molecule type" value="Genomic_DNA"/>
</dbReference>
<protein>
    <recommendedName>
        <fullName evidence="5">DASH complex subunit ASK1</fullName>
    </recommendedName>
</protein>
<dbReference type="GO" id="GO:0072686">
    <property type="term" value="C:mitotic spindle"/>
    <property type="evidence" value="ECO:0007669"/>
    <property type="project" value="InterPro"/>
</dbReference>
<keyword evidence="15" id="KW-0131">Cell cycle</keyword>
<dbReference type="Pfam" id="PF08655">
    <property type="entry name" value="DASH_Ask1"/>
    <property type="match status" value="1"/>
</dbReference>
<keyword evidence="7" id="KW-0963">Cytoplasm</keyword>
<keyword evidence="13" id="KW-0206">Cytoskeleton</keyword>
<dbReference type="Proteomes" id="UP000193240">
    <property type="component" value="Unassembled WGS sequence"/>
</dbReference>
<feature type="compositionally biased region" description="Acidic residues" evidence="17">
    <location>
        <begin position="333"/>
        <end position="343"/>
    </location>
</feature>
<dbReference type="GO" id="GO:0008608">
    <property type="term" value="P:attachment of spindle microtubules to kinetochore"/>
    <property type="evidence" value="ECO:0007669"/>
    <property type="project" value="InterPro"/>
</dbReference>
<feature type="region of interest" description="Disordered" evidence="17">
    <location>
        <begin position="82"/>
        <end position="220"/>
    </location>
</feature>
<evidence type="ECO:0000256" key="6">
    <source>
        <dbReference type="ARBA" id="ARBA00022454"/>
    </source>
</evidence>
<dbReference type="GO" id="GO:0044732">
    <property type="term" value="C:mitotic spindle pole body"/>
    <property type="evidence" value="ECO:0007669"/>
    <property type="project" value="TreeGrafter"/>
</dbReference>
<dbReference type="STRING" id="105696.A0A1Y2MAT0"/>
<feature type="compositionally biased region" description="Low complexity" evidence="17">
    <location>
        <begin position="264"/>
        <end position="280"/>
    </location>
</feature>
<dbReference type="OMA" id="TIQFHIP"/>
<keyword evidence="14" id="KW-0539">Nucleus</keyword>
<evidence type="ECO:0000256" key="8">
    <source>
        <dbReference type="ARBA" id="ARBA00022618"/>
    </source>
</evidence>
<keyword evidence="19" id="KW-1185">Reference proteome</keyword>
<dbReference type="InterPro" id="IPR013964">
    <property type="entry name" value="DASH_Ask1"/>
</dbReference>
<evidence type="ECO:0000256" key="13">
    <source>
        <dbReference type="ARBA" id="ARBA00023212"/>
    </source>
</evidence>
<evidence type="ECO:0000256" key="15">
    <source>
        <dbReference type="ARBA" id="ARBA00023306"/>
    </source>
</evidence>
<evidence type="ECO:0000256" key="5">
    <source>
        <dbReference type="ARBA" id="ARBA00014520"/>
    </source>
</evidence>
<evidence type="ECO:0000256" key="3">
    <source>
        <dbReference type="ARBA" id="ARBA00004629"/>
    </source>
</evidence>
<evidence type="ECO:0000256" key="16">
    <source>
        <dbReference type="ARBA" id="ARBA00023328"/>
    </source>
</evidence>
<reference evidence="18 19" key="1">
    <citation type="journal article" date="2017" name="Genome Announc.">
        <title>Genome sequence of the saprophytic ascomycete Epicoccum nigrum ICMP 19927 strain isolated from New Zealand.</title>
        <authorList>
            <person name="Fokin M."/>
            <person name="Fleetwood D."/>
            <person name="Weir B.S."/>
            <person name="Villas-Boas S.G."/>
        </authorList>
    </citation>
    <scope>NUCLEOTIDE SEQUENCE [LARGE SCALE GENOMIC DNA]</scope>
    <source>
        <strain evidence="18 19">ICMP 19927</strain>
    </source>
</reference>